<proteinExistence type="predicted"/>
<gene>
    <name evidence="1" type="ORF">UFOVP786_21</name>
</gene>
<reference evidence="1" key="1">
    <citation type="submission" date="2020-04" db="EMBL/GenBank/DDBJ databases">
        <authorList>
            <person name="Chiriac C."/>
            <person name="Salcher M."/>
            <person name="Ghai R."/>
            <person name="Kavagutti S V."/>
        </authorList>
    </citation>
    <scope>NUCLEOTIDE SEQUENCE</scope>
</reference>
<dbReference type="EMBL" id="LR796727">
    <property type="protein sequence ID" value="CAB4162023.1"/>
    <property type="molecule type" value="Genomic_DNA"/>
</dbReference>
<accession>A0A6J5NST6</accession>
<name>A0A6J5NST6_9CAUD</name>
<evidence type="ECO:0000313" key="1">
    <source>
        <dbReference type="EMBL" id="CAB4162023.1"/>
    </source>
</evidence>
<organism evidence="1">
    <name type="scientific">uncultured Caudovirales phage</name>
    <dbReference type="NCBI Taxonomy" id="2100421"/>
    <lineage>
        <taxon>Viruses</taxon>
        <taxon>Duplodnaviria</taxon>
        <taxon>Heunggongvirae</taxon>
        <taxon>Uroviricota</taxon>
        <taxon>Caudoviricetes</taxon>
        <taxon>Peduoviridae</taxon>
        <taxon>Maltschvirus</taxon>
        <taxon>Maltschvirus maltsch</taxon>
    </lineage>
</organism>
<protein>
    <submittedName>
        <fullName evidence="1">Uncharacterized protein</fullName>
    </submittedName>
</protein>
<sequence length="142" mass="16083">MPTFYPEHDNPAGHNLDSFTRGYLGAAEWLAKVWAEGRDDNDLTDDERARCRGFTRAAIAEAKRDCKAFQKANKADMATYYEISGKDEDHAGLDYWLSRNGHGAGYFDRGDGGAFDRLQEMARLDGARECVLYRNRLVFESC</sequence>